<organism evidence="1">
    <name type="scientific">human gut metagenome</name>
    <dbReference type="NCBI Taxonomy" id="408170"/>
    <lineage>
        <taxon>unclassified sequences</taxon>
        <taxon>metagenomes</taxon>
        <taxon>organismal metagenomes</taxon>
    </lineage>
</organism>
<dbReference type="AlphaFoldDB" id="W1XY42"/>
<evidence type="ECO:0000313" key="1">
    <source>
        <dbReference type="EMBL" id="ETJ33769.1"/>
    </source>
</evidence>
<gene>
    <name evidence="1" type="ORF">Q604_UNBC11793G0001</name>
</gene>
<protein>
    <submittedName>
        <fullName evidence="1">Uncharacterized protein</fullName>
    </submittedName>
</protein>
<feature type="non-terminal residue" evidence="1">
    <location>
        <position position="1"/>
    </location>
</feature>
<comment type="caution">
    <text evidence="1">The sequence shown here is derived from an EMBL/GenBank/DDBJ whole genome shotgun (WGS) entry which is preliminary data.</text>
</comment>
<name>W1XY42_9ZZZZ</name>
<proteinExistence type="predicted"/>
<sequence length="77" mass="8548">LYTSLTPGLFLSAESVNRRLPQSVACHHDTVDSGGSASPYTLFTLLKFIHVSHIPSIECDNVNFFNLIKLTILLYPL</sequence>
<accession>W1XY42</accession>
<reference evidence="1" key="1">
    <citation type="submission" date="2013-12" db="EMBL/GenBank/DDBJ databases">
        <title>A Varibaculum cambriense genome reconstructed from a premature infant gut community with otherwise low bacterial novelty that shifts toward anaerobic metabolism during the third week of life.</title>
        <authorList>
            <person name="Brown C.T."/>
            <person name="Sharon I."/>
            <person name="Thomas B.C."/>
            <person name="Castelle C.J."/>
            <person name="Morowitz M.J."/>
            <person name="Banfield J.F."/>
        </authorList>
    </citation>
    <scope>NUCLEOTIDE SEQUENCE</scope>
</reference>
<dbReference type="EMBL" id="AZMM01011793">
    <property type="protein sequence ID" value="ETJ33769.1"/>
    <property type="molecule type" value="Genomic_DNA"/>
</dbReference>